<keyword evidence="9" id="KW-1185">Reference proteome</keyword>
<dbReference type="AlphaFoldDB" id="A0A8J2SGR2"/>
<keyword evidence="3" id="KW-0347">Helicase</keyword>
<reference evidence="8" key="1">
    <citation type="submission" date="2021-11" db="EMBL/GenBank/DDBJ databases">
        <authorList>
            <consortium name="Genoscope - CEA"/>
            <person name="William W."/>
        </authorList>
    </citation>
    <scope>NUCLEOTIDE SEQUENCE</scope>
</reference>
<dbReference type="GO" id="GO:0016787">
    <property type="term" value="F:hydrolase activity"/>
    <property type="evidence" value="ECO:0007669"/>
    <property type="project" value="UniProtKB-KW"/>
</dbReference>
<evidence type="ECO:0000313" key="9">
    <source>
        <dbReference type="Proteomes" id="UP000789595"/>
    </source>
</evidence>
<feature type="domain" description="Helicase ATP-binding" evidence="7">
    <location>
        <begin position="241"/>
        <end position="639"/>
    </location>
</feature>
<dbReference type="InterPro" id="IPR041679">
    <property type="entry name" value="DNA2/NAM7-like_C"/>
</dbReference>
<comment type="caution">
    <text evidence="8">The sequence shown here is derived from an EMBL/GenBank/DDBJ whole genome shotgun (WGS) entry which is preliminary data.</text>
</comment>
<dbReference type="PANTHER" id="PTHR10887">
    <property type="entry name" value="DNA2/NAM7 HELICASE FAMILY"/>
    <property type="match status" value="1"/>
</dbReference>
<evidence type="ECO:0000256" key="2">
    <source>
        <dbReference type="ARBA" id="ARBA00022801"/>
    </source>
</evidence>
<gene>
    <name evidence="8" type="ORF">PECAL_2P30010</name>
</gene>
<dbReference type="CDD" id="cd18808">
    <property type="entry name" value="SF1_C_Upf1"/>
    <property type="match status" value="1"/>
</dbReference>
<dbReference type="InterPro" id="IPR047187">
    <property type="entry name" value="SF1_C_Upf1"/>
</dbReference>
<accession>A0A8J2SGR2</accession>
<keyword evidence="2" id="KW-0378">Hydrolase</keyword>
<proteinExistence type="predicted"/>
<dbReference type="GO" id="GO:0003678">
    <property type="term" value="F:DNA helicase activity"/>
    <property type="evidence" value="ECO:0007669"/>
    <property type="project" value="UniProtKB-EC"/>
</dbReference>
<dbReference type="SUPFAM" id="SSF52540">
    <property type="entry name" value="P-loop containing nucleoside triphosphate hydrolases"/>
    <property type="match status" value="1"/>
</dbReference>
<name>A0A8J2SGR2_9STRA</name>
<sequence>MAFVQPFTNLNPRRPRRQPTSVVRTDQPSKIYAAALREVLAWENSSEEGEADGAPPRDDSVSSYVDAWVGAWLRETRADVASSPRGAWREVRVALENAGAHDADRGAFAPLKIYGRLGDPARDDLVALKQDSTKILCVLTKRDGAADAARVGARKLLGPGGVQATCQFQTITGLTPSLRELDALAHVPLLSPRLREALVSKQTRPVTVQTKRTDLGEHAAAAACCARLDALVSRSGFSKHARTKCNPSQLEAIVHAVGGFAHDSEDITLIQGPPGTGKTTTLVVCVNALHNAQYQTYYQEVLREAIHKDDLVRQAGWKKCARRCEWLEKLRHLKPRILIAAPSNVAVDNVVQKIVQLGFVDGTGSKYNPDIVRVGRGSVGAGVASLDARVDDFLTKDVDWLQNEAQRAEKRRNRALEDANLARHLLQLFSEAPSQIPKGWEVRVHPAPPAYNQGQYDRLEPLQAHEVAHIYYVDHANKRTTLKPPSVKMGQECISEYYERTHCRKWLLHSLEAWAHEGTLLDRCRTALNKGVSRDPTKRALQQSFLADAEIVCSTLHGCGHGSLEDARFRAVVIDEAANATEPAVLCALRRLEQGRVVLVGDPKQLQAVRKFSGDAWAGASLFERLASQGTPVRLLDTQYRMHPTLSSYCSQASYNGLLRDGLPLSTFKPSTCAALGPLSFLNLATSAEKQSSTQSRSNPEEAKLCRKVYDALQARDVAVVTFYRDQLKELRRVFGDVSKKLVEIDTVDAFQGREKDYVIVSCVRAGDEGVGFLRDERRLNVALTRAKHGCVVIGREATLRTDPRWRGLLEAACIVDVASSDAALELLGARGAPVLGKRRREEAEDGELEDVGIL</sequence>
<evidence type="ECO:0000256" key="4">
    <source>
        <dbReference type="ARBA" id="ARBA00022840"/>
    </source>
</evidence>
<comment type="catalytic activity">
    <reaction evidence="5">
        <text>ATP + H2O = ADP + phosphate + H(+)</text>
        <dbReference type="Rhea" id="RHEA:13065"/>
        <dbReference type="ChEBI" id="CHEBI:15377"/>
        <dbReference type="ChEBI" id="CHEBI:15378"/>
        <dbReference type="ChEBI" id="CHEBI:30616"/>
        <dbReference type="ChEBI" id="CHEBI:43474"/>
        <dbReference type="ChEBI" id="CHEBI:456216"/>
        <dbReference type="EC" id="3.6.4.12"/>
    </reaction>
    <physiologicalReaction direction="left-to-right" evidence="5">
        <dbReference type="Rhea" id="RHEA:13066"/>
    </physiologicalReaction>
</comment>
<dbReference type="Pfam" id="PF13086">
    <property type="entry name" value="AAA_11"/>
    <property type="match status" value="1"/>
</dbReference>
<keyword evidence="4" id="KW-0067">ATP-binding</keyword>
<dbReference type="SMART" id="SM00487">
    <property type="entry name" value="DEXDc"/>
    <property type="match status" value="1"/>
</dbReference>
<evidence type="ECO:0000313" key="8">
    <source>
        <dbReference type="EMBL" id="CAH0369858.1"/>
    </source>
</evidence>
<evidence type="ECO:0000256" key="3">
    <source>
        <dbReference type="ARBA" id="ARBA00022806"/>
    </source>
</evidence>
<evidence type="ECO:0000256" key="5">
    <source>
        <dbReference type="ARBA" id="ARBA00048432"/>
    </source>
</evidence>
<dbReference type="PANTHER" id="PTHR10887:SF495">
    <property type="entry name" value="HELICASE SENATAXIN ISOFORM X1-RELATED"/>
    <property type="match status" value="1"/>
</dbReference>
<dbReference type="InterPro" id="IPR045055">
    <property type="entry name" value="DNA2/NAM7-like"/>
</dbReference>
<dbReference type="Proteomes" id="UP000789595">
    <property type="component" value="Unassembled WGS sequence"/>
</dbReference>
<dbReference type="GO" id="GO:0005694">
    <property type="term" value="C:chromosome"/>
    <property type="evidence" value="ECO:0007669"/>
    <property type="project" value="UniProtKB-ARBA"/>
</dbReference>
<dbReference type="OrthoDB" id="6513042at2759"/>
<dbReference type="InterPro" id="IPR027417">
    <property type="entry name" value="P-loop_NTPase"/>
</dbReference>
<evidence type="ECO:0000259" key="7">
    <source>
        <dbReference type="SMART" id="SM00487"/>
    </source>
</evidence>
<protein>
    <recommendedName>
        <fullName evidence="7">Helicase ATP-binding domain-containing protein</fullName>
    </recommendedName>
</protein>
<dbReference type="InterPro" id="IPR041677">
    <property type="entry name" value="DNA2/NAM7_AAA_11"/>
</dbReference>
<dbReference type="InterPro" id="IPR014001">
    <property type="entry name" value="Helicase_ATP-bd"/>
</dbReference>
<keyword evidence="1" id="KW-0547">Nucleotide-binding</keyword>
<evidence type="ECO:0000256" key="1">
    <source>
        <dbReference type="ARBA" id="ARBA00022741"/>
    </source>
</evidence>
<dbReference type="EMBL" id="CAKKNE010000002">
    <property type="protein sequence ID" value="CAH0369858.1"/>
    <property type="molecule type" value="Genomic_DNA"/>
</dbReference>
<dbReference type="Gene3D" id="3.40.50.300">
    <property type="entry name" value="P-loop containing nucleotide triphosphate hydrolases"/>
    <property type="match status" value="2"/>
</dbReference>
<feature type="compositionally biased region" description="Polar residues" evidence="6">
    <location>
        <begin position="1"/>
        <end position="11"/>
    </location>
</feature>
<dbReference type="Pfam" id="PF13087">
    <property type="entry name" value="AAA_12"/>
    <property type="match status" value="1"/>
</dbReference>
<feature type="region of interest" description="Disordered" evidence="6">
    <location>
        <begin position="1"/>
        <end position="25"/>
    </location>
</feature>
<organism evidence="8 9">
    <name type="scientific">Pelagomonas calceolata</name>
    <dbReference type="NCBI Taxonomy" id="35677"/>
    <lineage>
        <taxon>Eukaryota</taxon>
        <taxon>Sar</taxon>
        <taxon>Stramenopiles</taxon>
        <taxon>Ochrophyta</taxon>
        <taxon>Pelagophyceae</taxon>
        <taxon>Pelagomonadales</taxon>
        <taxon>Pelagomonadaceae</taxon>
        <taxon>Pelagomonas</taxon>
    </lineage>
</organism>
<dbReference type="GO" id="GO:0005524">
    <property type="term" value="F:ATP binding"/>
    <property type="evidence" value="ECO:0007669"/>
    <property type="project" value="UniProtKB-KW"/>
</dbReference>
<dbReference type="FunFam" id="3.40.50.300:FF:000326">
    <property type="entry name" value="P-loop containing nucleoside triphosphate hydrolase"/>
    <property type="match status" value="1"/>
</dbReference>
<evidence type="ECO:0000256" key="6">
    <source>
        <dbReference type="SAM" id="MobiDB-lite"/>
    </source>
</evidence>